<feature type="chain" id="PRO_5009242252" evidence="1">
    <location>
        <begin position="28"/>
        <end position="402"/>
    </location>
</feature>
<dbReference type="Proteomes" id="UP000182427">
    <property type="component" value="Chromosome I"/>
</dbReference>
<reference evidence="4" key="1">
    <citation type="submission" date="2016-10" db="EMBL/GenBank/DDBJ databases">
        <authorList>
            <person name="Varghese N."/>
            <person name="Submissions S."/>
        </authorList>
    </citation>
    <scope>NUCLEOTIDE SEQUENCE [LARGE SCALE GENOMIC DNA]</scope>
    <source>
        <strain evidence="4">GAS232</strain>
    </source>
</reference>
<organism evidence="3 4">
    <name type="scientific">Terriglobus roseus</name>
    <dbReference type="NCBI Taxonomy" id="392734"/>
    <lineage>
        <taxon>Bacteria</taxon>
        <taxon>Pseudomonadati</taxon>
        <taxon>Acidobacteriota</taxon>
        <taxon>Terriglobia</taxon>
        <taxon>Terriglobales</taxon>
        <taxon>Acidobacteriaceae</taxon>
        <taxon>Terriglobus</taxon>
    </lineage>
</organism>
<dbReference type="RefSeq" id="WP_083346313.1">
    <property type="nucleotide sequence ID" value="NZ_LT629690.1"/>
</dbReference>
<evidence type="ECO:0000256" key="1">
    <source>
        <dbReference type="SAM" id="SignalP"/>
    </source>
</evidence>
<evidence type="ECO:0000313" key="4">
    <source>
        <dbReference type="Proteomes" id="UP000182427"/>
    </source>
</evidence>
<dbReference type="SUPFAM" id="SSF51261">
    <property type="entry name" value="Duplicated hybrid motif"/>
    <property type="match status" value="1"/>
</dbReference>
<dbReference type="EMBL" id="LT629690">
    <property type="protein sequence ID" value="SDF86562.1"/>
    <property type="molecule type" value="Genomic_DNA"/>
</dbReference>
<keyword evidence="4" id="KW-1185">Reference proteome</keyword>
<dbReference type="AlphaFoldDB" id="A0A1G7PJK0"/>
<dbReference type="GO" id="GO:0004222">
    <property type="term" value="F:metalloendopeptidase activity"/>
    <property type="evidence" value="ECO:0007669"/>
    <property type="project" value="TreeGrafter"/>
</dbReference>
<dbReference type="PANTHER" id="PTHR21666">
    <property type="entry name" value="PEPTIDASE-RELATED"/>
    <property type="match status" value="1"/>
</dbReference>
<evidence type="ECO:0000259" key="2">
    <source>
        <dbReference type="Pfam" id="PF01551"/>
    </source>
</evidence>
<dbReference type="OrthoDB" id="9809488at2"/>
<evidence type="ECO:0000313" key="3">
    <source>
        <dbReference type="EMBL" id="SDF86562.1"/>
    </source>
</evidence>
<proteinExistence type="predicted"/>
<name>A0A1G7PJK0_9BACT</name>
<feature type="domain" description="M23ase beta-sheet core" evidence="2">
    <location>
        <begin position="231"/>
        <end position="330"/>
    </location>
</feature>
<keyword evidence="1" id="KW-0732">Signal</keyword>
<dbReference type="InterPro" id="IPR016047">
    <property type="entry name" value="M23ase_b-sheet_dom"/>
</dbReference>
<dbReference type="Pfam" id="PF01551">
    <property type="entry name" value="Peptidase_M23"/>
    <property type="match status" value="1"/>
</dbReference>
<feature type="signal peptide" evidence="1">
    <location>
        <begin position="1"/>
        <end position="27"/>
    </location>
</feature>
<sequence length="402" mass="43011">MCLCTLLRRIIVSVALTLSFALTAAHAAERPTPLILSVQDAPVVFAGSDGNTHLVYELWMLNFSSGDIAVQSVDILGDGKVIQTMDAKAVATRLQPVGLRDSTGTLAKSSQALLFVHITLPSGAAVPRRLTHRVTTFIAAAPPAFQHLVMAGGETVPSRQTVAVIHPPLAGGNYVSADSCCDSSRHMRAALGVNNHVWLAQRFAVDWEQLDSQGRIYSGPRETLKSYTIFGKPALAVADATVVSVVDDLPEQTPGKYPEGISLDKADGNSVILRLDDPRLGGHVFAMYAHMQPRSIRVHEGEKVHPGEVLGLVGNTGNSVAPHLHFQLMAEPSSLASNGLPYAIDSFAVTGQIPSTEAFDEAEAKGTAISHRVLPNPRRVEKDLPLDQLIIVFPDLPKSGNR</sequence>
<dbReference type="InterPro" id="IPR050570">
    <property type="entry name" value="Cell_wall_metabolism_enzyme"/>
</dbReference>
<dbReference type="InterPro" id="IPR011055">
    <property type="entry name" value="Dup_hybrid_motif"/>
</dbReference>
<dbReference type="Gene3D" id="2.70.70.10">
    <property type="entry name" value="Glucose Permease (Domain IIA)"/>
    <property type="match status" value="1"/>
</dbReference>
<accession>A0A1G7PJK0</accession>
<protein>
    <submittedName>
        <fullName evidence="3">Peptidase family M23</fullName>
    </submittedName>
</protein>
<dbReference type="CDD" id="cd12797">
    <property type="entry name" value="M23_peptidase"/>
    <property type="match status" value="1"/>
</dbReference>
<gene>
    <name evidence="3" type="ORF">SAMN05444167_3539</name>
</gene>
<dbReference type="PANTHER" id="PTHR21666:SF270">
    <property type="entry name" value="MUREIN HYDROLASE ACTIVATOR ENVC"/>
    <property type="match status" value="1"/>
</dbReference>